<sequence>MRTRDRAARLAILLGGLSMAAGPGRAETIDVTFACSNGQALAVTFVNAAGPDKAVVRPANGAAVTLPVQMSGSGYRYADATHELRGKGRSVTWTDGSGKPVTCTDPTPADAKPR</sequence>
<gene>
    <name evidence="8" type="ORF">ABIC20_003025</name>
</gene>
<evidence type="ECO:0000256" key="6">
    <source>
        <dbReference type="SAM" id="SignalP"/>
    </source>
</evidence>
<evidence type="ECO:0000256" key="2">
    <source>
        <dbReference type="ARBA" id="ARBA00023136"/>
    </source>
</evidence>
<keyword evidence="1 6" id="KW-0732">Signal</keyword>
<evidence type="ECO:0000313" key="8">
    <source>
        <dbReference type="EMBL" id="MET3865716.1"/>
    </source>
</evidence>
<evidence type="ECO:0000313" key="9">
    <source>
        <dbReference type="Proteomes" id="UP001549119"/>
    </source>
</evidence>
<organism evidence="8 9">
    <name type="scientific">Methylobacterium radiotolerans</name>
    <dbReference type="NCBI Taxonomy" id="31998"/>
    <lineage>
        <taxon>Bacteria</taxon>
        <taxon>Pseudomonadati</taxon>
        <taxon>Pseudomonadota</taxon>
        <taxon>Alphaproteobacteria</taxon>
        <taxon>Hyphomicrobiales</taxon>
        <taxon>Methylobacteriaceae</taxon>
        <taxon>Methylobacterium</taxon>
    </lineage>
</organism>
<feature type="chain" id="PRO_5045924850" evidence="6">
    <location>
        <begin position="21"/>
        <end position="114"/>
    </location>
</feature>
<dbReference type="Proteomes" id="UP001549119">
    <property type="component" value="Unassembled WGS sequence"/>
</dbReference>
<keyword evidence="4" id="KW-0449">Lipoprotein</keyword>
<evidence type="ECO:0000256" key="3">
    <source>
        <dbReference type="ARBA" id="ARBA00023139"/>
    </source>
</evidence>
<reference evidence="8 9" key="1">
    <citation type="submission" date="2024-06" db="EMBL/GenBank/DDBJ databases">
        <title>Genomics of switchgrass bacterial isolates.</title>
        <authorList>
            <person name="Shade A."/>
        </authorList>
    </citation>
    <scope>NUCLEOTIDE SEQUENCE [LARGE SCALE GENOMIC DNA]</scope>
    <source>
        <strain evidence="8 9">PvP084</strain>
    </source>
</reference>
<dbReference type="Pfam" id="PF09864">
    <property type="entry name" value="MliC"/>
    <property type="match status" value="1"/>
</dbReference>
<dbReference type="Gene3D" id="2.40.128.200">
    <property type="match status" value="1"/>
</dbReference>
<keyword evidence="9" id="KW-1185">Reference proteome</keyword>
<protein>
    <submittedName>
        <fullName evidence="8">Membrane-bound inhibitor of C-type lysozyme</fullName>
    </submittedName>
</protein>
<feature type="signal peptide" evidence="6">
    <location>
        <begin position="1"/>
        <end position="20"/>
    </location>
</feature>
<dbReference type="GeneID" id="6140505"/>
<feature type="domain" description="C-type lysozyme inhibitor" evidence="7">
    <location>
        <begin position="33"/>
        <end position="100"/>
    </location>
</feature>
<keyword evidence="2" id="KW-0472">Membrane</keyword>
<feature type="region of interest" description="Disordered" evidence="5">
    <location>
        <begin position="88"/>
        <end position="114"/>
    </location>
</feature>
<name>A0ABV2NGU0_9HYPH</name>
<proteinExistence type="predicted"/>
<evidence type="ECO:0000256" key="5">
    <source>
        <dbReference type="SAM" id="MobiDB-lite"/>
    </source>
</evidence>
<keyword evidence="3" id="KW-0564">Palmitate</keyword>
<accession>A0ABV2NGU0</accession>
<dbReference type="RefSeq" id="WP_012321360.1">
    <property type="nucleotide sequence ID" value="NZ_BJXP01000099.1"/>
</dbReference>
<dbReference type="SUPFAM" id="SSF141488">
    <property type="entry name" value="YdhA-like"/>
    <property type="match status" value="1"/>
</dbReference>
<comment type="caution">
    <text evidence="8">The sequence shown here is derived from an EMBL/GenBank/DDBJ whole genome shotgun (WGS) entry which is preliminary data.</text>
</comment>
<evidence type="ECO:0000259" key="7">
    <source>
        <dbReference type="Pfam" id="PF09864"/>
    </source>
</evidence>
<dbReference type="InterPro" id="IPR036328">
    <property type="entry name" value="MliC_sf"/>
</dbReference>
<dbReference type="EMBL" id="JBEPNW010000002">
    <property type="protein sequence ID" value="MET3865716.1"/>
    <property type="molecule type" value="Genomic_DNA"/>
</dbReference>
<evidence type="ECO:0000256" key="1">
    <source>
        <dbReference type="ARBA" id="ARBA00022729"/>
    </source>
</evidence>
<dbReference type="InterPro" id="IPR018660">
    <property type="entry name" value="MliC"/>
</dbReference>
<evidence type="ECO:0000256" key="4">
    <source>
        <dbReference type="ARBA" id="ARBA00023288"/>
    </source>
</evidence>